<reference evidence="1 2" key="1">
    <citation type="submission" date="2017-09" db="EMBL/GenBank/DDBJ databases">
        <authorList>
            <person name="Ehlers B."/>
            <person name="Leendertz F.H."/>
        </authorList>
    </citation>
    <scope>NUCLEOTIDE SEQUENCE [LARGE SCALE GENOMIC DNA]</scope>
    <source>
        <strain evidence="1 2">DSM 45537</strain>
    </source>
</reference>
<dbReference type="Proteomes" id="UP000219565">
    <property type="component" value="Unassembled WGS sequence"/>
</dbReference>
<protein>
    <submittedName>
        <fullName evidence="1">Uncharacterized protein</fullName>
    </submittedName>
</protein>
<dbReference type="EMBL" id="OBEG01000004">
    <property type="protein sequence ID" value="SNY87541.1"/>
    <property type="molecule type" value="Genomic_DNA"/>
</dbReference>
<organism evidence="1 2">
    <name type="scientific">Nocardia amikacinitolerans</name>
    <dbReference type="NCBI Taxonomy" id="756689"/>
    <lineage>
        <taxon>Bacteria</taxon>
        <taxon>Bacillati</taxon>
        <taxon>Actinomycetota</taxon>
        <taxon>Actinomycetes</taxon>
        <taxon>Mycobacteriales</taxon>
        <taxon>Nocardiaceae</taxon>
        <taxon>Nocardia</taxon>
    </lineage>
</organism>
<dbReference type="OrthoDB" id="4557979at2"/>
<accession>A0A285LW20</accession>
<sequence>MFERCHSPQEAAHLLRHRYGLPVQLLAGRPVVTTGTLLGGVVMPPELGRKVLAMLDRTQLAPVVADPGDRSWTFLVTPPSPATPVDVHVRRCLAGHQVTVIPGGRHLLLPSTDSRLGWHWASEPAPGVLRMPQRANVISAIHQVTGMRTAPTP</sequence>
<gene>
    <name evidence="1" type="ORF">SAMN04244553_4488</name>
</gene>
<keyword evidence="2" id="KW-1185">Reference proteome</keyword>
<evidence type="ECO:0000313" key="1">
    <source>
        <dbReference type="EMBL" id="SNY87541.1"/>
    </source>
</evidence>
<name>A0A285LW20_9NOCA</name>
<dbReference type="AlphaFoldDB" id="A0A285LW20"/>
<dbReference type="RefSeq" id="WP_097246476.1">
    <property type="nucleotide sequence ID" value="NZ_JAMTCV010000003.1"/>
</dbReference>
<evidence type="ECO:0000313" key="2">
    <source>
        <dbReference type="Proteomes" id="UP000219565"/>
    </source>
</evidence>
<proteinExistence type="predicted"/>